<protein>
    <submittedName>
        <fullName evidence="1">TonB-dependent receptor SusC</fullName>
    </submittedName>
</protein>
<evidence type="ECO:0000313" key="1">
    <source>
        <dbReference type="EMBL" id="VVV01507.1"/>
    </source>
</evidence>
<sequence length="1049" mass="114113">MRTKFSGILTLLLAFVVQITFAQEKTVTGMVTDGDGLPLPGVNIIVQGTSSGTQTDFDGNYSIEVSNGDVLEFSYVGFETQEVTIGGQSSYNVSLEAGNQLEEVIVTAAGIEREKSSIGAATATIQAEEIVKGAQSDIANSLKGKVAGVTIASASTDPGASSGVIIRGVSTLSGSNQPLYVIDGVPMNNQSAFDDDLNGGYDFGRGSQDVNPEDIENITILKGASATALYGNRGANGVVVITTKKGKAGKLTVDLSTTTFFSRVNRTPNRQETFGQGWDAVHYLGENGSWGPRFDGKTRVWGNIVNNSQQLKPYSFQEDQMRNFFTTGTSYLNSVAVSGGNEKSTARMSYSNLSQDGIYPTDADSFERNNLSLSADSKVGFLNFSGNLNYVNTSGSSVAAGQGLTVFNNILQTPTDINISGFKDYNDPFNNVSNYFTPYGVTNPYFTLNENGSKYNKERVYGSFTLDLDINSWSNLTYRFGLDTYSSQLRKWEAIVDAAPGSPNDGTSTEYPGSYYENQLTYKQLNHDILYDLNLDINESIGVVSTSGFNINIRESNSLTAEVGSQNIPGFYSLSNSGQQPQASSLRSTRKLYGIFNTTTFDLKNQLFLTGNIRNDWYSTLPLGNNSILYGGVNTSWVFTRTFDGLTSFMNYGKLRAGYGSTGVDTSPYLVNSVFVPGSADNQGFANLNFPLGGVNAYEVGNRAANSNLKPETRKEFEVGAELEFFSNRLGIDFTYYDSKVENQILALPFAPSTGYTSQQANVGTISNKGIEALVTITPIKTNNFTWRASINFATNNSKLEELDDRIDQVSLAGLSTTSLLAREGQTIGLIEGSVPARTDSGQIIVDSNGVPIAASEKEVYGDTQYDYTLGFSNNLSYKNLSLDFTLDSRQGGLMFSRTASIMRFTGNSTVTMYNDRRPFVVSNSVQQVLNDDGSITYVENSTPVDREHQDDYYRAEALNRGEVIDKSFVKLREVVISYSIPSKLLDKTFMDALSFSVIGRNLFVWTPEDNQFIDPEVSTFGTGLSGQFGEFGANPSTRSVGFSIKTKF</sequence>
<dbReference type="EMBL" id="CABVMM010000011">
    <property type="protein sequence ID" value="VVV01507.1"/>
    <property type="molecule type" value="Genomic_DNA"/>
</dbReference>
<gene>
    <name evidence="1" type="primary">susC_20</name>
    <name evidence="1" type="ORF">FVB9532_02799</name>
</gene>
<keyword evidence="1" id="KW-0675">Receptor</keyword>
<dbReference type="Proteomes" id="UP000356253">
    <property type="component" value="Unassembled WGS sequence"/>
</dbReference>
<comment type="caution">
    <text evidence="1">The sequence shown here is derived from an EMBL/GenBank/DDBJ whole genome shotgun (WGS) entry which is preliminary data.</text>
</comment>
<proteinExistence type="predicted"/>
<keyword evidence="2" id="KW-1185">Reference proteome</keyword>
<organism evidence="1 2">
    <name type="scientific">Mesonia oceanica</name>
    <dbReference type="NCBI Taxonomy" id="2687242"/>
    <lineage>
        <taxon>Bacteria</taxon>
        <taxon>Pseudomonadati</taxon>
        <taxon>Bacteroidota</taxon>
        <taxon>Flavobacteriia</taxon>
        <taxon>Flavobacteriales</taxon>
        <taxon>Flavobacteriaceae</taxon>
        <taxon>Mesonia</taxon>
    </lineage>
</organism>
<evidence type="ECO:0000313" key="2">
    <source>
        <dbReference type="Proteomes" id="UP000356253"/>
    </source>
</evidence>
<reference evidence="1" key="1">
    <citation type="submission" date="2019-09" db="EMBL/GenBank/DDBJ databases">
        <authorList>
            <person name="Rodrigo-Torres L."/>
            <person name="Arahal R. D."/>
            <person name="Lucena T."/>
        </authorList>
    </citation>
    <scope>NUCLEOTIDE SEQUENCE</scope>
    <source>
        <strain evidence="1">ISS653</strain>
    </source>
</reference>
<name>A0AC61YAH8_9FLAO</name>
<accession>A0AC61YAH8</accession>